<dbReference type="PROSITE" id="PS50191">
    <property type="entry name" value="CRAL_TRIO"/>
    <property type="match status" value="1"/>
</dbReference>
<accession>A0A8J2JGJ0</accession>
<dbReference type="EMBL" id="CAJVCH010002892">
    <property type="protein sequence ID" value="CAG7646368.1"/>
    <property type="molecule type" value="Genomic_DNA"/>
</dbReference>
<reference evidence="3" key="1">
    <citation type="submission" date="2021-06" db="EMBL/GenBank/DDBJ databases">
        <authorList>
            <person name="Hodson N. C."/>
            <person name="Mongue J. A."/>
            <person name="Jaron S. K."/>
        </authorList>
    </citation>
    <scope>NUCLEOTIDE SEQUENCE</scope>
</reference>
<dbReference type="InterPro" id="IPR051064">
    <property type="entry name" value="SEC14/CRAL-TRIO_domain"/>
</dbReference>
<dbReference type="CDD" id="cd00170">
    <property type="entry name" value="SEC14"/>
    <property type="match status" value="1"/>
</dbReference>
<evidence type="ECO:0000259" key="2">
    <source>
        <dbReference type="PROSITE" id="PS50191"/>
    </source>
</evidence>
<dbReference type="InterPro" id="IPR001251">
    <property type="entry name" value="CRAL-TRIO_dom"/>
</dbReference>
<dbReference type="Pfam" id="PF00650">
    <property type="entry name" value="CRAL_TRIO"/>
    <property type="match status" value="1"/>
</dbReference>
<dbReference type="AlphaFoldDB" id="A0A8J2JGJ0"/>
<evidence type="ECO:0000256" key="1">
    <source>
        <dbReference type="SAM" id="SignalP"/>
    </source>
</evidence>
<organism evidence="3 4">
    <name type="scientific">Allacma fusca</name>
    <dbReference type="NCBI Taxonomy" id="39272"/>
    <lineage>
        <taxon>Eukaryota</taxon>
        <taxon>Metazoa</taxon>
        <taxon>Ecdysozoa</taxon>
        <taxon>Arthropoda</taxon>
        <taxon>Hexapoda</taxon>
        <taxon>Collembola</taxon>
        <taxon>Symphypleona</taxon>
        <taxon>Sminthuridae</taxon>
        <taxon>Allacma</taxon>
    </lineage>
</organism>
<comment type="caution">
    <text evidence="3">The sequence shown here is derived from an EMBL/GenBank/DDBJ whole genome shotgun (WGS) entry which is preliminary data.</text>
</comment>
<evidence type="ECO:0000313" key="3">
    <source>
        <dbReference type="EMBL" id="CAG7646368.1"/>
    </source>
</evidence>
<gene>
    <name evidence="3" type="ORF">AFUS01_LOCUS580</name>
</gene>
<dbReference type="Proteomes" id="UP000708208">
    <property type="component" value="Unassembled WGS sequence"/>
</dbReference>
<proteinExistence type="predicted"/>
<dbReference type="OrthoDB" id="1434354at2759"/>
<keyword evidence="1" id="KW-0732">Signal</keyword>
<feature type="chain" id="PRO_5035150176" description="CRAL-TRIO domain-containing protein" evidence="1">
    <location>
        <begin position="17"/>
        <end position="260"/>
    </location>
</feature>
<dbReference type="PANTHER" id="PTHR23324:SF87">
    <property type="entry name" value="CRAL-TRIO DOMAIN-CONTAINING PROTEIN C34C12.6"/>
    <property type="match status" value="1"/>
</dbReference>
<feature type="domain" description="CRAL-TRIO" evidence="2">
    <location>
        <begin position="78"/>
        <end position="255"/>
    </location>
</feature>
<dbReference type="PANTHER" id="PTHR23324">
    <property type="entry name" value="SEC14 RELATED PROTEIN"/>
    <property type="match status" value="1"/>
</dbReference>
<protein>
    <recommendedName>
        <fullName evidence="2">CRAL-TRIO domain-containing protein</fullName>
    </recommendedName>
</protein>
<sequence length="260" mass="29824">MFFPVIILALASLSYAQNELVETSTELVSKDLPPETENEISEVTCRKIYSYTKGTKLFKNFTYEETKAFVNEISSWDDPIRLSELFPYYHAGYDYEKKPVWILEVGKFNFRRIIEQGEENVLIGHKYMLQMIINMMKSTVAKDSPGDEIRDGMIILDMQDFNLSQVTFLPFWAEFVKIAGKMGDLIIQVVGRVILINANFATKTAADIARPLVGRLFERVEVYGNGVEQWRSRLLKLFPPEVLPPWYGGSQNFTPVSIHG</sequence>
<dbReference type="GO" id="GO:0005737">
    <property type="term" value="C:cytoplasm"/>
    <property type="evidence" value="ECO:0007669"/>
    <property type="project" value="TreeGrafter"/>
</dbReference>
<feature type="signal peptide" evidence="1">
    <location>
        <begin position="1"/>
        <end position="16"/>
    </location>
</feature>
<evidence type="ECO:0000313" key="4">
    <source>
        <dbReference type="Proteomes" id="UP000708208"/>
    </source>
</evidence>
<keyword evidence="4" id="KW-1185">Reference proteome</keyword>
<name>A0A8J2JGJ0_9HEXA</name>